<dbReference type="SUPFAM" id="SSF47473">
    <property type="entry name" value="EF-hand"/>
    <property type="match status" value="1"/>
</dbReference>
<dbReference type="SMART" id="SM00054">
    <property type="entry name" value="EFh"/>
    <property type="match status" value="2"/>
</dbReference>
<dbReference type="Pfam" id="PF13202">
    <property type="entry name" value="EF-hand_5"/>
    <property type="match status" value="2"/>
</dbReference>
<evidence type="ECO:0000313" key="3">
    <source>
        <dbReference type="EMBL" id="MET1492004.1"/>
    </source>
</evidence>
<protein>
    <recommendedName>
        <fullName evidence="2">EF-hand domain-containing protein</fullName>
    </recommendedName>
</protein>
<comment type="caution">
    <text evidence="3">The sequence shown here is derived from an EMBL/GenBank/DDBJ whole genome shotgun (WGS) entry which is preliminary data.</text>
</comment>
<dbReference type="RefSeq" id="WP_345922960.1">
    <property type="nucleotide sequence ID" value="NZ_JBDIVF010000001.1"/>
</dbReference>
<sequence length="220" mass="23211">MAMNISQVSSMASSLFAKLDTKKQGYFELSDLKSAFETIQDQQSKPDEVFAMLDGDGDGKVTQSELTSSMQSVADSLDAQFNDMRMSMAMAGSGMMPPPPPQNDAGFSKDELSSQLEEIGSSDSKRASLISSIVANFDQADADGDGKVSFREAMAYDQSNSSASATGTVAASTGSSGSSGTTSSRDEEAFLARLMQLMQAYGQQAEAPRHRDQGGLSITA</sequence>
<dbReference type="PROSITE" id="PS50222">
    <property type="entry name" value="EF_HAND_2"/>
    <property type="match status" value="1"/>
</dbReference>
<dbReference type="Proteomes" id="UP001548590">
    <property type="component" value="Unassembled WGS sequence"/>
</dbReference>
<dbReference type="EMBL" id="JBEWLZ010000019">
    <property type="protein sequence ID" value="MET1492004.1"/>
    <property type="molecule type" value="Genomic_DNA"/>
</dbReference>
<dbReference type="Gene3D" id="1.10.238.10">
    <property type="entry name" value="EF-hand"/>
    <property type="match status" value="2"/>
</dbReference>
<organism evidence="3 4">
    <name type="scientific">Uliginosibacterium paludis</name>
    <dbReference type="NCBI Taxonomy" id="1615952"/>
    <lineage>
        <taxon>Bacteria</taxon>
        <taxon>Pseudomonadati</taxon>
        <taxon>Pseudomonadota</taxon>
        <taxon>Betaproteobacteria</taxon>
        <taxon>Rhodocyclales</taxon>
        <taxon>Zoogloeaceae</taxon>
        <taxon>Uliginosibacterium</taxon>
    </lineage>
</organism>
<evidence type="ECO:0000313" key="4">
    <source>
        <dbReference type="Proteomes" id="UP001548590"/>
    </source>
</evidence>
<reference evidence="3 4" key="1">
    <citation type="submission" date="2024-07" db="EMBL/GenBank/DDBJ databases">
        <title>Uliginosibacterium paludis KCTC:42655.</title>
        <authorList>
            <person name="Kim M.K."/>
        </authorList>
    </citation>
    <scope>NUCLEOTIDE SEQUENCE [LARGE SCALE GENOMIC DNA]</scope>
    <source>
        <strain evidence="3 4">KCTC 42655</strain>
    </source>
</reference>
<dbReference type="InterPro" id="IPR018247">
    <property type="entry name" value="EF_Hand_1_Ca_BS"/>
</dbReference>
<evidence type="ECO:0000256" key="1">
    <source>
        <dbReference type="SAM" id="MobiDB-lite"/>
    </source>
</evidence>
<name>A0ABV2CVP4_9RHOO</name>
<gene>
    <name evidence="3" type="ORF">ABVT11_19345</name>
</gene>
<evidence type="ECO:0000259" key="2">
    <source>
        <dbReference type="PROSITE" id="PS50222"/>
    </source>
</evidence>
<proteinExistence type="predicted"/>
<feature type="compositionally biased region" description="Low complexity" evidence="1">
    <location>
        <begin position="161"/>
        <end position="183"/>
    </location>
</feature>
<dbReference type="InterPro" id="IPR011992">
    <property type="entry name" value="EF-hand-dom_pair"/>
</dbReference>
<dbReference type="PROSITE" id="PS00018">
    <property type="entry name" value="EF_HAND_1"/>
    <property type="match status" value="1"/>
</dbReference>
<feature type="region of interest" description="Disordered" evidence="1">
    <location>
        <begin position="157"/>
        <end position="190"/>
    </location>
</feature>
<feature type="domain" description="EF-hand" evidence="2">
    <location>
        <begin position="41"/>
        <end position="76"/>
    </location>
</feature>
<keyword evidence="4" id="KW-1185">Reference proteome</keyword>
<dbReference type="InterPro" id="IPR002048">
    <property type="entry name" value="EF_hand_dom"/>
</dbReference>
<accession>A0ABV2CVP4</accession>